<dbReference type="Proteomes" id="UP000319257">
    <property type="component" value="Unassembled WGS sequence"/>
</dbReference>
<sequence>MDAPLLARQISSSCLSSSMRRLALSDSSRALPANQIRHQSSASRTKRALNIPPHPSFLTSSSSSAAAPTTQSSDHIIFNPPASAPSVYHTPFKFLPKSDPRRRANLNALFSSSTTVRFSDSSSTSPSSAAAADGGAVPELPPRVEHDYYRASRHHLSKEDVAEMRRLRAQDPLAWSVHALAKKYDCSPIFVMMVVQASQEHKDQVRARLNGIRSRWGPKKAQAREDRRKRREMLYNGEI</sequence>
<reference evidence="2 3" key="1">
    <citation type="submission" date="2019-06" db="EMBL/GenBank/DDBJ databases">
        <title>Draft genome sequence of the filamentous fungus Phialemoniopsis curvata isolated from diesel fuel.</title>
        <authorList>
            <person name="Varaljay V.A."/>
            <person name="Lyon W.J."/>
            <person name="Crouch A.L."/>
            <person name="Drake C.E."/>
            <person name="Hollomon J.M."/>
            <person name="Nadeau L.J."/>
            <person name="Nunn H.S."/>
            <person name="Stevenson B.S."/>
            <person name="Bojanowski C.L."/>
            <person name="Crookes-Goodson W.J."/>
        </authorList>
    </citation>
    <scope>NUCLEOTIDE SEQUENCE [LARGE SCALE GENOMIC DNA]</scope>
    <source>
        <strain evidence="2 3">D216</strain>
    </source>
</reference>
<protein>
    <submittedName>
        <fullName evidence="2">Uncharacterized protein</fullName>
    </submittedName>
</protein>
<dbReference type="Pfam" id="PF12824">
    <property type="entry name" value="MRP-L20"/>
    <property type="match status" value="1"/>
</dbReference>
<dbReference type="OrthoDB" id="6021263at2759"/>
<dbReference type="EMBL" id="SKBQ01000122">
    <property type="protein sequence ID" value="TPX18065.1"/>
    <property type="molecule type" value="Genomic_DNA"/>
</dbReference>
<evidence type="ECO:0000256" key="1">
    <source>
        <dbReference type="SAM" id="MobiDB-lite"/>
    </source>
</evidence>
<dbReference type="PANTHER" id="PTHR28266:SF1">
    <property type="entry name" value="LARGE RIBOSOMAL SUBUNIT PROTEIN ML58"/>
    <property type="match status" value="1"/>
</dbReference>
<dbReference type="AlphaFoldDB" id="A0A507B4L2"/>
<name>A0A507B4L2_9PEZI</name>
<dbReference type="InterPro" id="IPR024388">
    <property type="entry name" value="Ribosomal_mL58"/>
</dbReference>
<dbReference type="GO" id="GO:0005762">
    <property type="term" value="C:mitochondrial large ribosomal subunit"/>
    <property type="evidence" value="ECO:0007669"/>
    <property type="project" value="TreeGrafter"/>
</dbReference>
<gene>
    <name evidence="2" type="ORF">E0L32_011884</name>
</gene>
<dbReference type="PANTHER" id="PTHR28266">
    <property type="entry name" value="54S RIBOSOMAL PROTEIN L20, MITOCHONDRIAL"/>
    <property type="match status" value="1"/>
</dbReference>
<dbReference type="STRING" id="1093900.A0A507B4L2"/>
<feature type="region of interest" description="Disordered" evidence="1">
    <location>
        <begin position="30"/>
        <end position="78"/>
    </location>
</feature>
<dbReference type="RefSeq" id="XP_030999776.1">
    <property type="nucleotide sequence ID" value="XM_031134663.1"/>
</dbReference>
<comment type="caution">
    <text evidence="2">The sequence shown here is derived from an EMBL/GenBank/DDBJ whole genome shotgun (WGS) entry which is preliminary data.</text>
</comment>
<evidence type="ECO:0000313" key="3">
    <source>
        <dbReference type="Proteomes" id="UP000319257"/>
    </source>
</evidence>
<proteinExistence type="predicted"/>
<organism evidence="2 3">
    <name type="scientific">Thyridium curvatum</name>
    <dbReference type="NCBI Taxonomy" id="1093900"/>
    <lineage>
        <taxon>Eukaryota</taxon>
        <taxon>Fungi</taxon>
        <taxon>Dikarya</taxon>
        <taxon>Ascomycota</taxon>
        <taxon>Pezizomycotina</taxon>
        <taxon>Sordariomycetes</taxon>
        <taxon>Sordariomycetidae</taxon>
        <taxon>Thyridiales</taxon>
        <taxon>Thyridiaceae</taxon>
        <taxon>Thyridium</taxon>
    </lineage>
</organism>
<accession>A0A507B4L2</accession>
<feature type="compositionally biased region" description="Low complexity" evidence="1">
    <location>
        <begin position="56"/>
        <end position="73"/>
    </location>
</feature>
<dbReference type="InParanoid" id="A0A507B4L2"/>
<keyword evidence="3" id="KW-1185">Reference proteome</keyword>
<dbReference type="GO" id="GO:0003735">
    <property type="term" value="F:structural constituent of ribosome"/>
    <property type="evidence" value="ECO:0007669"/>
    <property type="project" value="TreeGrafter"/>
</dbReference>
<feature type="region of interest" description="Disordered" evidence="1">
    <location>
        <begin position="116"/>
        <end position="142"/>
    </location>
</feature>
<feature type="compositionally biased region" description="Low complexity" evidence="1">
    <location>
        <begin position="116"/>
        <end position="138"/>
    </location>
</feature>
<feature type="region of interest" description="Disordered" evidence="1">
    <location>
        <begin position="216"/>
        <end position="239"/>
    </location>
</feature>
<evidence type="ECO:0000313" key="2">
    <source>
        <dbReference type="EMBL" id="TPX18065.1"/>
    </source>
</evidence>
<dbReference type="GeneID" id="41979331"/>